<name>A0ABQ6LJP6_9RHOB</name>
<reference evidence="1 2" key="1">
    <citation type="submission" date="2023-04" db="EMBL/GenBank/DDBJ databases">
        <title>Marinoamorphus aggregata gen. nov., sp. Nov., isolate from tissue of brittle star Ophioplocus japonicus.</title>
        <authorList>
            <person name="Kawano K."/>
            <person name="Sawayama S."/>
            <person name="Nakagawa S."/>
        </authorList>
    </citation>
    <scope>NUCLEOTIDE SEQUENCE [LARGE SCALE GENOMIC DNA]</scope>
    <source>
        <strain evidence="1 2">NKW23</strain>
    </source>
</reference>
<keyword evidence="2" id="KW-1185">Reference proteome</keyword>
<organism evidence="1 2">
    <name type="scientific">Paralimibaculum aggregatum</name>
    <dbReference type="NCBI Taxonomy" id="3036245"/>
    <lineage>
        <taxon>Bacteria</taxon>
        <taxon>Pseudomonadati</taxon>
        <taxon>Pseudomonadota</taxon>
        <taxon>Alphaproteobacteria</taxon>
        <taxon>Rhodobacterales</taxon>
        <taxon>Paracoccaceae</taxon>
        <taxon>Paralimibaculum</taxon>
    </lineage>
</organism>
<sequence length="231" mass="24169">MDAMQLNFMSTGSGIAVAAGLMLSVAAPDARADLCGADYDWTATVGGTDRPVASLTADCSGPDHLIESDPESPVVGIDMIGPQGLEIIYRFDEEASPDGNADFPETVHFLTNFDFSDVISSPILGEILEIEYVGFRIDEDDHPAGRGTAPAVTTELLAPYSARITIGEFDDGALDTIFMFRLVVQAEDLDGEGSGGEGSEGAEGTEVPIPASLFLLLGGLGGLGLLARRRV</sequence>
<dbReference type="InterPro" id="IPR022472">
    <property type="entry name" value="VPLPA-CTERM"/>
</dbReference>
<proteinExistence type="predicted"/>
<dbReference type="EMBL" id="BSYI01000003">
    <property type="protein sequence ID" value="GMG81433.1"/>
    <property type="molecule type" value="Genomic_DNA"/>
</dbReference>
<evidence type="ECO:0008006" key="3">
    <source>
        <dbReference type="Google" id="ProtNLM"/>
    </source>
</evidence>
<dbReference type="NCBIfam" id="TIGR03370">
    <property type="entry name" value="VPLPA-CTERM"/>
    <property type="match status" value="1"/>
</dbReference>
<protein>
    <recommendedName>
        <fullName evidence="3">PEP-CTERM sorting domain-containing protein</fullName>
    </recommendedName>
</protein>
<evidence type="ECO:0000313" key="2">
    <source>
        <dbReference type="Proteomes" id="UP001239909"/>
    </source>
</evidence>
<comment type="caution">
    <text evidence="1">The sequence shown here is derived from an EMBL/GenBank/DDBJ whole genome shotgun (WGS) entry which is preliminary data.</text>
</comment>
<gene>
    <name evidence="1" type="ORF">LNKW23_06460</name>
</gene>
<dbReference type="Proteomes" id="UP001239909">
    <property type="component" value="Unassembled WGS sequence"/>
</dbReference>
<accession>A0ABQ6LJP6</accession>
<evidence type="ECO:0000313" key="1">
    <source>
        <dbReference type="EMBL" id="GMG81433.1"/>
    </source>
</evidence>